<dbReference type="Pfam" id="PF09822">
    <property type="entry name" value="ABC_transp_aux"/>
    <property type="match status" value="1"/>
</dbReference>
<feature type="transmembrane region" description="Helical" evidence="6">
    <location>
        <begin position="219"/>
        <end position="237"/>
    </location>
</feature>
<protein>
    <submittedName>
        <fullName evidence="9">Uncharacterized protein</fullName>
    </submittedName>
</protein>
<keyword evidence="10" id="KW-1185">Reference proteome</keyword>
<evidence type="ECO:0000313" key="9">
    <source>
        <dbReference type="EMBL" id="NDY43033.1"/>
    </source>
</evidence>
<gene>
    <name evidence="9" type="ORF">G3N55_09285</name>
</gene>
<dbReference type="PANTHER" id="PTHR30294:SF29">
    <property type="entry name" value="MULTIDRUG ABC TRANSPORTER PERMEASE YBHS-RELATED"/>
    <property type="match status" value="1"/>
</dbReference>
<feature type="transmembrane region" description="Helical" evidence="6">
    <location>
        <begin position="135"/>
        <end position="156"/>
    </location>
</feature>
<sequence length="799" mass="86115">MLRDVLTLVRRELGAYFNVPIAYVYSVVFLLVAGGLFMTPFFLSGACSMRGFFGLLPLLLVVFIPALTMRLWAEERKTGSIALLLGLPVPEAVLVAGKFAAAWLFSACALAGTLVIPLMLAVLGDPDPGPILGGYLGALLLSAFLISLGMAVSAFFSDQIVAFILALLAGFGSYLAGVDAIAAFADGWIPGLGTFLKDAAGLSSHFNSFAKGVVDLADCFYFCAFTLVFLAVNVLTLAGRLRRRAARGFGAGVALLVGIGLVAGGVAKGMSLPRFDLTEEGLYTVTPATRRLLARLEAPVRVTYYVSAREKLPTPMKDIARDVGDLLEEFAALSPRFRYRVVDPARAPDRLSALEKRGIVPFNTQTIARDALDIKTIYSAIEVAYLDRPPEVIPQVMPDDLGSLEYELVSRIHRLLLGRKPKVVLVTPGGEKGGMAALLRRMQGGGGDYAALAELLRGQGYEVVRQEIGPGSPLPDDARLLVLVAPERLGERRRYEIARFLRRGHPVLVAAQRLRYHYGEGRSGFSVSAVPVETDVDELLAPFGVRVEDRMLFDRRSAVLQMTRPRRMGIFSALVQTPVDFPVQVRVLPDTMDRSLSMTSGVPELLYLWGTALDLDRERLERLGLKATVIFRSSPEAWTAPHHLGPLSAAEMTPPAGGKGMASRPLAVLLEGRFPDPFEGRPVPAWPGANATAAAPEPVEPAASRLLVVGCAEMFSDNLLANPGNALFAANAVDALALGGELIHVRAKSQALRLIGPVSDEAKAFWRVVVMFAVPALWVAGGIARAVRRRRRREACDGG</sequence>
<keyword evidence="4 6" id="KW-1133">Transmembrane helix</keyword>
<keyword evidence="3 6" id="KW-0812">Transmembrane</keyword>
<comment type="caution">
    <text evidence="9">The sequence shown here is derived from an EMBL/GenBank/DDBJ whole genome shotgun (WGS) entry which is preliminary data.</text>
</comment>
<feature type="domain" description="ABC-type uncharacterised transport system" evidence="7">
    <location>
        <begin position="421"/>
        <end position="719"/>
    </location>
</feature>
<evidence type="ECO:0000256" key="3">
    <source>
        <dbReference type="ARBA" id="ARBA00022692"/>
    </source>
</evidence>
<feature type="transmembrane region" description="Helical" evidence="6">
    <location>
        <begin position="20"/>
        <end position="43"/>
    </location>
</feature>
<evidence type="ECO:0000256" key="4">
    <source>
        <dbReference type="ARBA" id="ARBA00022989"/>
    </source>
</evidence>
<name>A0A6N9TSG4_DISTH</name>
<evidence type="ECO:0000259" key="8">
    <source>
        <dbReference type="Pfam" id="PF23357"/>
    </source>
</evidence>
<dbReference type="GO" id="GO:0005886">
    <property type="term" value="C:plasma membrane"/>
    <property type="evidence" value="ECO:0007669"/>
    <property type="project" value="UniProtKB-SubCell"/>
</dbReference>
<dbReference type="Pfam" id="PF23357">
    <property type="entry name" value="DUF7088"/>
    <property type="match status" value="1"/>
</dbReference>
<feature type="transmembrane region" description="Helical" evidence="6">
    <location>
        <begin position="764"/>
        <end position="784"/>
    </location>
</feature>
<evidence type="ECO:0000256" key="6">
    <source>
        <dbReference type="SAM" id="Phobius"/>
    </source>
</evidence>
<dbReference type="Pfam" id="PF12679">
    <property type="entry name" value="ABC2_membrane_2"/>
    <property type="match status" value="1"/>
</dbReference>
<organism evidence="9 10">
    <name type="scientific">Dissulfurirhabdus thermomarina</name>
    <dbReference type="NCBI Taxonomy" id="1765737"/>
    <lineage>
        <taxon>Bacteria</taxon>
        <taxon>Deltaproteobacteria</taxon>
        <taxon>Dissulfurirhabdaceae</taxon>
        <taxon>Dissulfurirhabdus</taxon>
    </lineage>
</organism>
<dbReference type="EMBL" id="JAAGRR010000112">
    <property type="protein sequence ID" value="NDY43033.1"/>
    <property type="molecule type" value="Genomic_DNA"/>
</dbReference>
<feature type="transmembrane region" description="Helical" evidence="6">
    <location>
        <begin position="249"/>
        <end position="267"/>
    </location>
</feature>
<keyword evidence="5 6" id="KW-0472">Membrane</keyword>
<evidence type="ECO:0000313" key="10">
    <source>
        <dbReference type="Proteomes" id="UP000469346"/>
    </source>
</evidence>
<feature type="transmembrane region" description="Helical" evidence="6">
    <location>
        <begin position="163"/>
        <end position="185"/>
    </location>
</feature>
<evidence type="ECO:0000259" key="7">
    <source>
        <dbReference type="Pfam" id="PF09822"/>
    </source>
</evidence>
<dbReference type="RefSeq" id="WP_163299154.1">
    <property type="nucleotide sequence ID" value="NZ_JAAGRR010000112.1"/>
</dbReference>
<accession>A0A6N9TSG4</accession>
<proteinExistence type="predicted"/>
<comment type="subcellular location">
    <subcellularLocation>
        <location evidence="1">Cell membrane</location>
        <topology evidence="1">Multi-pass membrane protein</topology>
    </subcellularLocation>
</comment>
<feature type="domain" description="DUF7088" evidence="8">
    <location>
        <begin position="279"/>
        <end position="382"/>
    </location>
</feature>
<feature type="transmembrane region" description="Helical" evidence="6">
    <location>
        <begin position="103"/>
        <end position="123"/>
    </location>
</feature>
<reference evidence="9 10" key="1">
    <citation type="submission" date="2020-02" db="EMBL/GenBank/DDBJ databases">
        <title>Comparative genomics of sulfur disproportionating microorganisms.</title>
        <authorList>
            <person name="Ward L.M."/>
            <person name="Bertran E."/>
            <person name="Johnston D.T."/>
        </authorList>
    </citation>
    <scope>NUCLEOTIDE SEQUENCE [LARGE SCALE GENOMIC DNA]</scope>
    <source>
        <strain evidence="9 10">DSM 100025</strain>
    </source>
</reference>
<dbReference type="AlphaFoldDB" id="A0A6N9TSG4"/>
<feature type="transmembrane region" description="Helical" evidence="6">
    <location>
        <begin position="55"/>
        <end position="73"/>
    </location>
</feature>
<dbReference type="InterPro" id="IPR019196">
    <property type="entry name" value="ABC_transp_unknown"/>
</dbReference>
<dbReference type="InterPro" id="IPR051449">
    <property type="entry name" value="ABC-2_transporter_component"/>
</dbReference>
<evidence type="ECO:0000256" key="1">
    <source>
        <dbReference type="ARBA" id="ARBA00004651"/>
    </source>
</evidence>
<dbReference type="InterPro" id="IPR055396">
    <property type="entry name" value="DUF7088"/>
</dbReference>
<evidence type="ECO:0000256" key="2">
    <source>
        <dbReference type="ARBA" id="ARBA00022475"/>
    </source>
</evidence>
<evidence type="ECO:0000256" key="5">
    <source>
        <dbReference type="ARBA" id="ARBA00023136"/>
    </source>
</evidence>
<dbReference type="PANTHER" id="PTHR30294">
    <property type="entry name" value="MEMBRANE COMPONENT OF ABC TRANSPORTER YHHJ-RELATED"/>
    <property type="match status" value="1"/>
</dbReference>
<dbReference type="Proteomes" id="UP000469346">
    <property type="component" value="Unassembled WGS sequence"/>
</dbReference>
<keyword evidence="2" id="KW-1003">Cell membrane</keyword>